<evidence type="ECO:0000256" key="1">
    <source>
        <dbReference type="SAM" id="MobiDB-lite"/>
    </source>
</evidence>
<gene>
    <name evidence="2" type="ORF">HMPREF1549_00123</name>
</gene>
<evidence type="ECO:0000313" key="3">
    <source>
        <dbReference type="Proteomes" id="UP000016498"/>
    </source>
</evidence>
<protein>
    <submittedName>
        <fullName evidence="2">Uncharacterized protein</fullName>
    </submittedName>
</protein>
<dbReference type="AlphaFoldDB" id="U1QPB2"/>
<organism evidence="2 3">
    <name type="scientific">Actinomyces johnsonii F0510</name>
    <dbReference type="NCBI Taxonomy" id="1227262"/>
    <lineage>
        <taxon>Bacteria</taxon>
        <taxon>Bacillati</taxon>
        <taxon>Actinomycetota</taxon>
        <taxon>Actinomycetes</taxon>
        <taxon>Actinomycetales</taxon>
        <taxon>Actinomycetaceae</taxon>
        <taxon>Actinomyces</taxon>
    </lineage>
</organism>
<proteinExistence type="predicted"/>
<dbReference type="Proteomes" id="UP000016498">
    <property type="component" value="Unassembled WGS sequence"/>
</dbReference>
<comment type="caution">
    <text evidence="2">The sequence shown here is derived from an EMBL/GenBank/DDBJ whole genome shotgun (WGS) entry which is preliminary data.</text>
</comment>
<dbReference type="HOGENOM" id="CLU_3179155_0_0_11"/>
<feature type="compositionally biased region" description="Basic and acidic residues" evidence="1">
    <location>
        <begin position="15"/>
        <end position="24"/>
    </location>
</feature>
<accession>U1QPB2</accession>
<feature type="region of interest" description="Disordered" evidence="1">
    <location>
        <begin position="1"/>
        <end position="46"/>
    </location>
</feature>
<sequence length="46" mass="4563">MSSRAAGGSPAGQRYDVRAGEHSDPQGFVTLTTSLADSGGDPAGAR</sequence>
<evidence type="ECO:0000313" key="2">
    <source>
        <dbReference type="EMBL" id="ERH23544.1"/>
    </source>
</evidence>
<dbReference type="EMBL" id="AWSD01000012">
    <property type="protein sequence ID" value="ERH23544.1"/>
    <property type="molecule type" value="Genomic_DNA"/>
</dbReference>
<name>U1QPB2_9ACTO</name>
<reference evidence="2 3" key="1">
    <citation type="submission" date="2013-06" db="EMBL/GenBank/DDBJ databases">
        <authorList>
            <person name="Weinstock G."/>
            <person name="Sodergren E."/>
            <person name="Lobos E.A."/>
            <person name="Fulton L."/>
            <person name="Fulton R."/>
            <person name="Courtney L."/>
            <person name="Fronick C."/>
            <person name="O'Laughlin M."/>
            <person name="Godfrey J."/>
            <person name="Wilson R.M."/>
            <person name="Miner T."/>
            <person name="Farmer C."/>
            <person name="Delehaunty K."/>
            <person name="Cordes M."/>
            <person name="Minx P."/>
            <person name="Tomlinson C."/>
            <person name="Chen J."/>
            <person name="Wollam A."/>
            <person name="Pepin K.H."/>
            <person name="Bhonagiri V."/>
            <person name="Zhang X."/>
            <person name="Warren W."/>
            <person name="Mitreva M."/>
            <person name="Mardis E.R."/>
            <person name="Wilson R.K."/>
        </authorList>
    </citation>
    <scope>NUCLEOTIDE SEQUENCE [LARGE SCALE GENOMIC DNA]</scope>
    <source>
        <strain evidence="2 3">F0510</strain>
    </source>
</reference>